<keyword evidence="1" id="KW-0732">Signal</keyword>
<protein>
    <recommendedName>
        <fullName evidence="4">TonB C-terminal domain-containing protein</fullName>
    </recommendedName>
</protein>
<reference evidence="2 3" key="1">
    <citation type="submission" date="2019-03" db="EMBL/GenBank/DDBJ databases">
        <title>Algoriphagus sp. nov, a new strain isolated from root system soil of mangrove plant Kandelia.</title>
        <authorList>
            <person name="Yin Q."/>
            <person name="Wang K."/>
            <person name="Song Z."/>
        </authorList>
    </citation>
    <scope>NUCLEOTIDE SEQUENCE [LARGE SCALE GENOMIC DNA]</scope>
    <source>
        <strain evidence="2 3">XY-J91</strain>
    </source>
</reference>
<evidence type="ECO:0000313" key="3">
    <source>
        <dbReference type="Proteomes" id="UP000297647"/>
    </source>
</evidence>
<dbReference type="RefSeq" id="WP_135069288.1">
    <property type="nucleotide sequence ID" value="NZ_SPSB01000001.1"/>
</dbReference>
<dbReference type="OrthoDB" id="823311at2"/>
<gene>
    <name evidence="2" type="ORF">E4S40_00555</name>
</gene>
<feature type="signal peptide" evidence="1">
    <location>
        <begin position="1"/>
        <end position="25"/>
    </location>
</feature>
<evidence type="ECO:0000256" key="1">
    <source>
        <dbReference type="SAM" id="SignalP"/>
    </source>
</evidence>
<sequence length="176" mass="20066">MEFKASLVRYLLAVLVISLTAFQPAKTSLAQGDRSILSMGPEVAYNNIRLRTVETPLESISSKQFESGNLEPLTVIEKNLANNLESHWTWPEYTLEMIDSYSPFLFRTKKSQGIEEVKVILLVNSKGRLSGYEMMTDVDRGTRERLDYLIRKLPELKPVPGFDSYSPEAFELTIKK</sequence>
<evidence type="ECO:0008006" key="4">
    <source>
        <dbReference type="Google" id="ProtNLM"/>
    </source>
</evidence>
<comment type="caution">
    <text evidence="2">The sequence shown here is derived from an EMBL/GenBank/DDBJ whole genome shotgun (WGS) entry which is preliminary data.</text>
</comment>
<evidence type="ECO:0000313" key="2">
    <source>
        <dbReference type="EMBL" id="TFV97180.1"/>
    </source>
</evidence>
<organism evidence="2 3">
    <name type="scientific">Algoriphagus kandeliae</name>
    <dbReference type="NCBI Taxonomy" id="2562278"/>
    <lineage>
        <taxon>Bacteria</taxon>
        <taxon>Pseudomonadati</taxon>
        <taxon>Bacteroidota</taxon>
        <taxon>Cytophagia</taxon>
        <taxon>Cytophagales</taxon>
        <taxon>Cyclobacteriaceae</taxon>
        <taxon>Algoriphagus</taxon>
    </lineage>
</organism>
<dbReference type="EMBL" id="SPSB01000001">
    <property type="protein sequence ID" value="TFV97180.1"/>
    <property type="molecule type" value="Genomic_DNA"/>
</dbReference>
<dbReference type="AlphaFoldDB" id="A0A4Y9QYR8"/>
<feature type="chain" id="PRO_5021353943" description="TonB C-terminal domain-containing protein" evidence="1">
    <location>
        <begin position="26"/>
        <end position="176"/>
    </location>
</feature>
<accession>A0A4Y9QYR8</accession>
<keyword evidence="3" id="KW-1185">Reference proteome</keyword>
<dbReference type="Proteomes" id="UP000297647">
    <property type="component" value="Unassembled WGS sequence"/>
</dbReference>
<name>A0A4Y9QYR8_9BACT</name>
<proteinExistence type="predicted"/>